<organism evidence="2 3">
    <name type="scientific">Rhynchophorus ferrugineus</name>
    <name type="common">Red palm weevil</name>
    <name type="synonym">Curculio ferrugineus</name>
    <dbReference type="NCBI Taxonomy" id="354439"/>
    <lineage>
        <taxon>Eukaryota</taxon>
        <taxon>Metazoa</taxon>
        <taxon>Ecdysozoa</taxon>
        <taxon>Arthropoda</taxon>
        <taxon>Hexapoda</taxon>
        <taxon>Insecta</taxon>
        <taxon>Pterygota</taxon>
        <taxon>Neoptera</taxon>
        <taxon>Endopterygota</taxon>
        <taxon>Coleoptera</taxon>
        <taxon>Polyphaga</taxon>
        <taxon>Cucujiformia</taxon>
        <taxon>Curculionidae</taxon>
        <taxon>Dryophthorinae</taxon>
        <taxon>Rhynchophorus</taxon>
    </lineage>
</organism>
<dbReference type="AlphaFoldDB" id="A0A834MDB4"/>
<name>A0A834MDB4_RHYFE</name>
<keyword evidence="3" id="KW-1185">Reference proteome</keyword>
<evidence type="ECO:0000313" key="3">
    <source>
        <dbReference type="Proteomes" id="UP000625711"/>
    </source>
</evidence>
<sequence length="176" mass="18192">MAAALGVLERLNIEFMGPYRASRTAFYDEIDNPVLVNSVAQVAFGSSSSPPRPAGPDAAIFRPTAPPTSRPPPNMTEPPTAATIAVRSAFQDRLLPRDVRVLSGLPAAVRVPMGTTGHGGRQRGQVAATARDRRGIRGLGGGGTPFNTGGHRKGAARDYGGWKKGEHGAGARGAGG</sequence>
<evidence type="ECO:0000313" key="2">
    <source>
        <dbReference type="EMBL" id="KAF7279583.1"/>
    </source>
</evidence>
<feature type="compositionally biased region" description="Basic and acidic residues" evidence="1">
    <location>
        <begin position="160"/>
        <end position="169"/>
    </location>
</feature>
<dbReference type="EMBL" id="JAACXV010000354">
    <property type="protein sequence ID" value="KAF7279583.1"/>
    <property type="molecule type" value="Genomic_DNA"/>
</dbReference>
<evidence type="ECO:0000256" key="1">
    <source>
        <dbReference type="SAM" id="MobiDB-lite"/>
    </source>
</evidence>
<feature type="compositionally biased region" description="Pro residues" evidence="1">
    <location>
        <begin position="64"/>
        <end position="76"/>
    </location>
</feature>
<gene>
    <name evidence="2" type="ORF">GWI33_006978</name>
</gene>
<reference evidence="2" key="1">
    <citation type="submission" date="2020-08" db="EMBL/GenBank/DDBJ databases">
        <title>Genome sequencing and assembly of the red palm weevil Rhynchophorus ferrugineus.</title>
        <authorList>
            <person name="Dias G.B."/>
            <person name="Bergman C.M."/>
            <person name="Manee M."/>
        </authorList>
    </citation>
    <scope>NUCLEOTIDE SEQUENCE</scope>
    <source>
        <strain evidence="2">AA-2017</strain>
        <tissue evidence="2">Whole larva</tissue>
    </source>
</reference>
<protein>
    <submittedName>
        <fullName evidence="2">Uncharacterized protein</fullName>
    </submittedName>
</protein>
<dbReference type="Proteomes" id="UP000625711">
    <property type="component" value="Unassembled WGS sequence"/>
</dbReference>
<feature type="region of interest" description="Disordered" evidence="1">
    <location>
        <begin position="44"/>
        <end position="79"/>
    </location>
</feature>
<proteinExistence type="predicted"/>
<comment type="caution">
    <text evidence="2">The sequence shown here is derived from an EMBL/GenBank/DDBJ whole genome shotgun (WGS) entry which is preliminary data.</text>
</comment>
<feature type="compositionally biased region" description="Low complexity" evidence="1">
    <location>
        <begin position="44"/>
        <end position="59"/>
    </location>
</feature>
<feature type="region of interest" description="Disordered" evidence="1">
    <location>
        <begin position="135"/>
        <end position="176"/>
    </location>
</feature>
<accession>A0A834MDB4</accession>